<accession>A0ABV0RCL4</accession>
<comment type="caution">
    <text evidence="2">The sequence shown here is derived from an EMBL/GenBank/DDBJ whole genome shotgun (WGS) entry which is preliminary data.</text>
</comment>
<evidence type="ECO:0000313" key="2">
    <source>
        <dbReference type="EMBL" id="MEQ2205894.1"/>
    </source>
</evidence>
<sequence>MPKDLLCGILLYSFPLCVRVSMIDCDCLTDCFLPPSLGLLLQDAPLSDCTDTIDGLDVSEGSYSPAKTIRKVLTATVMNRFYPYSGLQKSGQPRSKSVTGHNLHWEAKEGENWMQHFLDA</sequence>
<evidence type="ECO:0000256" key="1">
    <source>
        <dbReference type="SAM" id="SignalP"/>
    </source>
</evidence>
<protein>
    <submittedName>
        <fullName evidence="2">Uncharacterized protein</fullName>
    </submittedName>
</protein>
<evidence type="ECO:0000313" key="3">
    <source>
        <dbReference type="Proteomes" id="UP001434883"/>
    </source>
</evidence>
<feature type="signal peptide" evidence="1">
    <location>
        <begin position="1"/>
        <end position="20"/>
    </location>
</feature>
<organism evidence="2 3">
    <name type="scientific">Xenoophorus captivus</name>
    <dbReference type="NCBI Taxonomy" id="1517983"/>
    <lineage>
        <taxon>Eukaryota</taxon>
        <taxon>Metazoa</taxon>
        <taxon>Chordata</taxon>
        <taxon>Craniata</taxon>
        <taxon>Vertebrata</taxon>
        <taxon>Euteleostomi</taxon>
        <taxon>Actinopterygii</taxon>
        <taxon>Neopterygii</taxon>
        <taxon>Teleostei</taxon>
        <taxon>Neoteleostei</taxon>
        <taxon>Acanthomorphata</taxon>
        <taxon>Ovalentaria</taxon>
        <taxon>Atherinomorphae</taxon>
        <taxon>Cyprinodontiformes</taxon>
        <taxon>Goodeidae</taxon>
        <taxon>Xenoophorus</taxon>
    </lineage>
</organism>
<proteinExistence type="predicted"/>
<feature type="chain" id="PRO_5047182439" evidence="1">
    <location>
        <begin position="21"/>
        <end position="120"/>
    </location>
</feature>
<name>A0ABV0RCL4_9TELE</name>
<dbReference type="EMBL" id="JAHRIN010042375">
    <property type="protein sequence ID" value="MEQ2205894.1"/>
    <property type="molecule type" value="Genomic_DNA"/>
</dbReference>
<keyword evidence="3" id="KW-1185">Reference proteome</keyword>
<reference evidence="2 3" key="1">
    <citation type="submission" date="2021-06" db="EMBL/GenBank/DDBJ databases">
        <authorList>
            <person name="Palmer J.M."/>
        </authorList>
    </citation>
    <scope>NUCLEOTIDE SEQUENCE [LARGE SCALE GENOMIC DNA]</scope>
    <source>
        <strain evidence="2 3">XC_2019</strain>
        <tissue evidence="2">Muscle</tissue>
    </source>
</reference>
<gene>
    <name evidence="2" type="ORF">XENOCAPTIV_017547</name>
</gene>
<dbReference type="Proteomes" id="UP001434883">
    <property type="component" value="Unassembled WGS sequence"/>
</dbReference>
<keyword evidence="1" id="KW-0732">Signal</keyword>